<reference evidence="2 3" key="1">
    <citation type="submission" date="2016-09" db="EMBL/GenBank/DDBJ databases">
        <title>Streptomyces fradiae DSM40063, a candidate organism with high potential of specific P450 cytochromes.</title>
        <authorList>
            <person name="Grumaz C."/>
            <person name="Vainshtein Y."/>
            <person name="Kirstahler P."/>
            <person name="Sohn K."/>
        </authorList>
    </citation>
    <scope>NUCLEOTIDE SEQUENCE [LARGE SCALE GENOMIC DNA]</scope>
    <source>
        <strain evidence="2 3">DSM 40063</strain>
    </source>
</reference>
<dbReference type="EMBL" id="MIFZ01000334">
    <property type="protein sequence ID" value="OSY49172.1"/>
    <property type="molecule type" value="Genomic_DNA"/>
</dbReference>
<dbReference type="Proteomes" id="UP000194318">
    <property type="component" value="Unassembled WGS sequence"/>
</dbReference>
<name>A0A1Y2NNU5_STRFR</name>
<dbReference type="RefSeq" id="WP_223844448.1">
    <property type="nucleotide sequence ID" value="NZ_ASYR01000013.1"/>
</dbReference>
<organism evidence="2 3">
    <name type="scientific">Streptomyces fradiae ATCC 10745 = DSM 40063</name>
    <dbReference type="NCBI Taxonomy" id="1319510"/>
    <lineage>
        <taxon>Bacteria</taxon>
        <taxon>Bacillati</taxon>
        <taxon>Actinomycetota</taxon>
        <taxon>Actinomycetes</taxon>
        <taxon>Kitasatosporales</taxon>
        <taxon>Streptomycetaceae</taxon>
        <taxon>Streptomyces</taxon>
    </lineage>
</organism>
<dbReference type="GeneID" id="91403762"/>
<evidence type="ECO:0000256" key="1">
    <source>
        <dbReference type="SAM" id="MobiDB-lite"/>
    </source>
</evidence>
<proteinExistence type="predicted"/>
<dbReference type="AlphaFoldDB" id="A0A1Y2NNU5"/>
<sequence>MTVQTLLPLLPDPDALLARCRALALLDFALDADIPTHGFVSEWRGGVDLAWRDNGSGDQYAVVFDPAGVFLHGFDHESDATPWRESPRAHWHGLLDGLPASLAHYPAAPEFRFDGFFDATVCVWRERGPGPGSAVRSSSLLTRPTGLTGCSSFSPMAARTRTSASRRTTTSGASTATP</sequence>
<evidence type="ECO:0000313" key="2">
    <source>
        <dbReference type="EMBL" id="OSY49172.1"/>
    </source>
</evidence>
<feature type="compositionally biased region" description="Low complexity" evidence="1">
    <location>
        <begin position="157"/>
        <end position="178"/>
    </location>
</feature>
<gene>
    <name evidence="2" type="ORF">BG846_05218</name>
</gene>
<protein>
    <submittedName>
        <fullName evidence="2">Uncharacterized protein</fullName>
    </submittedName>
</protein>
<comment type="caution">
    <text evidence="2">The sequence shown here is derived from an EMBL/GenBank/DDBJ whole genome shotgun (WGS) entry which is preliminary data.</text>
</comment>
<evidence type="ECO:0000313" key="3">
    <source>
        <dbReference type="Proteomes" id="UP000194318"/>
    </source>
</evidence>
<feature type="region of interest" description="Disordered" evidence="1">
    <location>
        <begin position="151"/>
        <end position="178"/>
    </location>
</feature>
<accession>A0A1Y2NNU5</accession>